<feature type="transmembrane region" description="Helical" evidence="1">
    <location>
        <begin position="194"/>
        <end position="215"/>
    </location>
</feature>
<name>A0A1H3T8S4_9ACTN</name>
<accession>A0A1H3T8S4</accession>
<keyword evidence="3" id="KW-1185">Reference proteome</keyword>
<evidence type="ECO:0000313" key="3">
    <source>
        <dbReference type="Proteomes" id="UP000199632"/>
    </source>
</evidence>
<evidence type="ECO:0000256" key="1">
    <source>
        <dbReference type="SAM" id="Phobius"/>
    </source>
</evidence>
<organism evidence="2 3">
    <name type="scientific">Asanoa ishikariensis</name>
    <dbReference type="NCBI Taxonomy" id="137265"/>
    <lineage>
        <taxon>Bacteria</taxon>
        <taxon>Bacillati</taxon>
        <taxon>Actinomycetota</taxon>
        <taxon>Actinomycetes</taxon>
        <taxon>Micromonosporales</taxon>
        <taxon>Micromonosporaceae</taxon>
        <taxon>Asanoa</taxon>
    </lineage>
</organism>
<sequence length="222" mass="22499">MVGRATLAVAGAVAVPVVRAARWTPVLAALLVGYAMVGVPAVVSGPSDPATVVVLLRLAVLCAGLGVGFLFDDPGRPTTATLPTPAWLPLALRVAGGGIVLAGWWWGTLVTAGAVAGPAGVVLPRRDLTLEAVTVVVAVLALAALIWRRSARGGVGLVAAPAFLAVVFLAALLPERVALLVPFDDSVWAAAHDRWMVTLVAATAVALVAATWSGLGKARFTV</sequence>
<feature type="transmembrane region" description="Helical" evidence="1">
    <location>
        <begin position="154"/>
        <end position="174"/>
    </location>
</feature>
<keyword evidence="1" id="KW-0472">Membrane</keyword>
<feature type="transmembrane region" description="Helical" evidence="1">
    <location>
        <begin position="50"/>
        <end position="71"/>
    </location>
</feature>
<reference evidence="3" key="1">
    <citation type="submission" date="2016-10" db="EMBL/GenBank/DDBJ databases">
        <authorList>
            <person name="Varghese N."/>
            <person name="Submissions S."/>
        </authorList>
    </citation>
    <scope>NUCLEOTIDE SEQUENCE [LARGE SCALE GENOMIC DNA]</scope>
    <source>
        <strain evidence="3">DSM 44718</strain>
    </source>
</reference>
<proteinExistence type="predicted"/>
<keyword evidence="1" id="KW-0812">Transmembrane</keyword>
<evidence type="ECO:0000313" key="2">
    <source>
        <dbReference type="EMBL" id="SDZ46105.1"/>
    </source>
</evidence>
<gene>
    <name evidence="2" type="ORF">SAMN05421684_5289</name>
</gene>
<keyword evidence="1" id="KW-1133">Transmembrane helix</keyword>
<dbReference type="AlphaFoldDB" id="A0A1H3T8S4"/>
<evidence type="ECO:0008006" key="4">
    <source>
        <dbReference type="Google" id="ProtNLM"/>
    </source>
</evidence>
<feature type="transmembrane region" description="Helical" evidence="1">
    <location>
        <begin position="92"/>
        <end position="116"/>
    </location>
</feature>
<dbReference type="Proteomes" id="UP000199632">
    <property type="component" value="Unassembled WGS sequence"/>
</dbReference>
<dbReference type="STRING" id="137265.SAMN05421684_5289"/>
<feature type="transmembrane region" description="Helical" evidence="1">
    <location>
        <begin position="128"/>
        <end position="147"/>
    </location>
</feature>
<protein>
    <recommendedName>
        <fullName evidence="4">ABC-2 type transport system permease protein</fullName>
    </recommendedName>
</protein>
<dbReference type="EMBL" id="FNQB01000003">
    <property type="protein sequence ID" value="SDZ46105.1"/>
    <property type="molecule type" value="Genomic_DNA"/>
</dbReference>